<dbReference type="Pfam" id="PF03943">
    <property type="entry name" value="TAP_C"/>
    <property type="match status" value="1"/>
</dbReference>
<feature type="compositionally biased region" description="Polar residues" evidence="1">
    <location>
        <begin position="119"/>
        <end position="132"/>
    </location>
</feature>
<dbReference type="InterPro" id="IPR009060">
    <property type="entry name" value="UBA-like_sf"/>
</dbReference>
<keyword evidence="4" id="KW-1185">Reference proteome</keyword>
<dbReference type="AlphaFoldDB" id="A0A9P4QSL1"/>
<evidence type="ECO:0000256" key="1">
    <source>
        <dbReference type="SAM" id="MobiDB-lite"/>
    </source>
</evidence>
<dbReference type="InterPro" id="IPR005637">
    <property type="entry name" value="TAP_C_dom"/>
</dbReference>
<dbReference type="Pfam" id="PF24048">
    <property type="entry name" value="LRR_NXF1-5"/>
    <property type="match status" value="1"/>
</dbReference>
<dbReference type="GO" id="GO:0005634">
    <property type="term" value="C:nucleus"/>
    <property type="evidence" value="ECO:0007669"/>
    <property type="project" value="InterPro"/>
</dbReference>
<dbReference type="OrthoDB" id="25872at2759"/>
<sequence length="355" mass="39249">MAAAPRPVFGGPAPRGPAALTELKVTGWTDVKDVPEIVKFLERHALKRSQNVPRGRGATPVQESHVQGNALILSVRPEFVVPFSKINGFSFTSPTHGAAQKLTIEGEGIRARRDDGSPAQPSITTNNNATGSETETLQAMLTSFLTRRYNTDQKLLNLSAMAEDPELAQLGLFTSIERQKKLFPVLTTILEKSFESPEAKRDAIHSVSLSNNGLADIELVKSLAWTLPQIKNLDLAGNNITSTKGLGSWKVKFRDLEHIIVTNNPLATAEPGYEQTLMSWFPKLRFINTIEVRSLVETLTKDQQTMINVVQKFTNLNMTLTIECCQFADWDYEKAADLWVQQRGNLGPEAYVSST</sequence>
<dbReference type="GO" id="GO:0003723">
    <property type="term" value="F:RNA binding"/>
    <property type="evidence" value="ECO:0007669"/>
    <property type="project" value="TreeGrafter"/>
</dbReference>
<proteinExistence type="predicted"/>
<feature type="domain" description="TAP-C" evidence="2">
    <location>
        <begin position="301"/>
        <end position="354"/>
    </location>
</feature>
<name>A0A9P4QSL1_9PLEO</name>
<dbReference type="PANTHER" id="PTHR10662">
    <property type="entry name" value="NUCLEAR RNA EXPORT FACTOR"/>
    <property type="match status" value="1"/>
</dbReference>
<dbReference type="EMBL" id="ML996224">
    <property type="protein sequence ID" value="KAF2730176.1"/>
    <property type="molecule type" value="Genomic_DNA"/>
</dbReference>
<dbReference type="PROSITE" id="PS51450">
    <property type="entry name" value="LRR"/>
    <property type="match status" value="1"/>
</dbReference>
<organism evidence="3 4">
    <name type="scientific">Polyplosphaeria fusca</name>
    <dbReference type="NCBI Taxonomy" id="682080"/>
    <lineage>
        <taxon>Eukaryota</taxon>
        <taxon>Fungi</taxon>
        <taxon>Dikarya</taxon>
        <taxon>Ascomycota</taxon>
        <taxon>Pezizomycotina</taxon>
        <taxon>Dothideomycetes</taxon>
        <taxon>Pleosporomycetidae</taxon>
        <taxon>Pleosporales</taxon>
        <taxon>Tetraplosphaeriaceae</taxon>
        <taxon>Polyplosphaeria</taxon>
    </lineage>
</organism>
<dbReference type="PANTHER" id="PTHR10662:SF22">
    <property type="entry name" value="NUCLEAR RNA EXPORT FACTOR 1"/>
    <property type="match status" value="1"/>
</dbReference>
<comment type="caution">
    <text evidence="3">The sequence shown here is derived from an EMBL/GenBank/DDBJ whole genome shotgun (WGS) entry which is preliminary data.</text>
</comment>
<feature type="region of interest" description="Disordered" evidence="1">
    <location>
        <begin position="110"/>
        <end position="132"/>
    </location>
</feature>
<reference evidence="3" key="1">
    <citation type="journal article" date="2020" name="Stud. Mycol.">
        <title>101 Dothideomycetes genomes: a test case for predicting lifestyles and emergence of pathogens.</title>
        <authorList>
            <person name="Haridas S."/>
            <person name="Albert R."/>
            <person name="Binder M."/>
            <person name="Bloem J."/>
            <person name="Labutti K."/>
            <person name="Salamov A."/>
            <person name="Andreopoulos B."/>
            <person name="Baker S."/>
            <person name="Barry K."/>
            <person name="Bills G."/>
            <person name="Bluhm B."/>
            <person name="Cannon C."/>
            <person name="Castanera R."/>
            <person name="Culley D."/>
            <person name="Daum C."/>
            <person name="Ezra D."/>
            <person name="Gonzalez J."/>
            <person name="Henrissat B."/>
            <person name="Kuo A."/>
            <person name="Liang C."/>
            <person name="Lipzen A."/>
            <person name="Lutzoni F."/>
            <person name="Magnuson J."/>
            <person name="Mondo S."/>
            <person name="Nolan M."/>
            <person name="Ohm R."/>
            <person name="Pangilinan J."/>
            <person name="Park H.-J."/>
            <person name="Ramirez L."/>
            <person name="Alfaro M."/>
            <person name="Sun H."/>
            <person name="Tritt A."/>
            <person name="Yoshinaga Y."/>
            <person name="Zwiers L.-H."/>
            <person name="Turgeon B."/>
            <person name="Goodwin S."/>
            <person name="Spatafora J."/>
            <person name="Crous P."/>
            <person name="Grigoriev I."/>
        </authorList>
    </citation>
    <scope>NUCLEOTIDE SEQUENCE</scope>
    <source>
        <strain evidence="3">CBS 125425</strain>
    </source>
</reference>
<dbReference type="SUPFAM" id="SSF52058">
    <property type="entry name" value="L domain-like"/>
    <property type="match status" value="1"/>
</dbReference>
<evidence type="ECO:0000313" key="3">
    <source>
        <dbReference type="EMBL" id="KAF2730176.1"/>
    </source>
</evidence>
<dbReference type="InterPro" id="IPR030217">
    <property type="entry name" value="NXF_fam"/>
</dbReference>
<dbReference type="SUPFAM" id="SSF46934">
    <property type="entry name" value="UBA-like"/>
    <property type="match status" value="1"/>
</dbReference>
<evidence type="ECO:0000313" key="4">
    <source>
        <dbReference type="Proteomes" id="UP000799444"/>
    </source>
</evidence>
<dbReference type="PROSITE" id="PS51281">
    <property type="entry name" value="TAP_C"/>
    <property type="match status" value="1"/>
</dbReference>
<dbReference type="GO" id="GO:0016973">
    <property type="term" value="P:poly(A)+ mRNA export from nucleus"/>
    <property type="evidence" value="ECO:0007669"/>
    <property type="project" value="TreeGrafter"/>
</dbReference>
<dbReference type="InterPro" id="IPR057125">
    <property type="entry name" value="NXF1/2/3/5-like_LRR"/>
</dbReference>
<dbReference type="InterPro" id="IPR032675">
    <property type="entry name" value="LRR_dom_sf"/>
</dbReference>
<gene>
    <name evidence="3" type="ORF">EJ04DRAFT_515433</name>
</gene>
<dbReference type="Gene3D" id="1.10.8.10">
    <property type="entry name" value="DNA helicase RuvA subunit, C-terminal domain"/>
    <property type="match status" value="1"/>
</dbReference>
<dbReference type="Proteomes" id="UP000799444">
    <property type="component" value="Unassembled WGS sequence"/>
</dbReference>
<protein>
    <recommendedName>
        <fullName evidence="2">TAP-C domain-containing protein</fullName>
    </recommendedName>
</protein>
<accession>A0A9P4QSL1</accession>
<dbReference type="Gene3D" id="3.80.10.10">
    <property type="entry name" value="Ribonuclease Inhibitor"/>
    <property type="match status" value="1"/>
</dbReference>
<evidence type="ECO:0000259" key="2">
    <source>
        <dbReference type="PROSITE" id="PS51281"/>
    </source>
</evidence>
<dbReference type="SMART" id="SM00804">
    <property type="entry name" value="TAP_C"/>
    <property type="match status" value="1"/>
</dbReference>
<dbReference type="InterPro" id="IPR001611">
    <property type="entry name" value="Leu-rich_rpt"/>
</dbReference>